<dbReference type="EMBL" id="JAACXV010014220">
    <property type="protein sequence ID" value="KAF7269537.1"/>
    <property type="molecule type" value="Genomic_DNA"/>
</dbReference>
<feature type="compositionally biased region" description="Polar residues" evidence="3">
    <location>
        <begin position="1151"/>
        <end position="1162"/>
    </location>
</feature>
<dbReference type="PROSITE" id="PS50003">
    <property type="entry name" value="PH_DOMAIN"/>
    <property type="match status" value="1"/>
</dbReference>
<dbReference type="Proteomes" id="UP000625711">
    <property type="component" value="Unassembled WGS sequence"/>
</dbReference>
<evidence type="ECO:0000313" key="8">
    <source>
        <dbReference type="Proteomes" id="UP000625711"/>
    </source>
</evidence>
<dbReference type="GO" id="GO:0005886">
    <property type="term" value="C:plasma membrane"/>
    <property type="evidence" value="ECO:0007669"/>
    <property type="project" value="TreeGrafter"/>
</dbReference>
<sequence length="1574" mass="182949">MNSQPSTSMSDHKEPREPRDSREPKRNTSSGAILSPKIQKSIKVNESQLLFLSERGKGDPDFEGLLWKKSKTSEKWQLRHFILYQNQLFFYEQDKLQRPLGIIFLEGSYVERVLYSDVATYHHSGTPEKSKDKGDKETIDKNFCFLITFGKEFVRKYELCGTNEADTLRWLDCIEKASFSKQHLEMQKVTAKHMHILQVVEAEQTAKWEFSLHCEELHAEMRFLREELIALRRQRTSDRFTSTLVHTCTSVQDSSCLCCLYEHLQGDEEKISKLKKVQSFFRGWLCRRKWKQIVDQYIKSPHAERLRRRNSLVFQLVEAEEEYIQQMEILITCFLRPFKMAASSKKPPCTHEDVNSIFLNSETVFFLHQIFLKGLTARLESWPTLVLGDLFSMLLPMLSIYQEYVRNHHYSLQVLTECKQNQQFAATLKRLESKPLCNGRSLETFLTYPMHQIPRYIITLHELLAHTPFEHVERKNLEAAQVQLETLSKQMHDEVSETENIRKNLAIERNIVEGCDILLDVNQVFVRQGTLIQVPTEKTKEKKTFKGFRYLRRNIKDTIRQCFLFSYYMIITTRANDGSLNLVPNVGKIAMSEAILIEEPTEDVPYETQFDSNSSAGTDVSHTSYQGRDFKIIIDSKGIDTPIVIHLIAPTVSDKAAWISDIAQCIDNAQFSDLLKPQMADTSSINLPQYIKNDPRLFHDEPDIRFSRTLNSCKIPQIRYATPDRLLERLTAHFQKSIYIRIFLYFPLYVFAYLRFLSIDFLNTFLLTYKVFTDGIKILTALKRVYYASVEKEREKTMVLSDMSYRDENTLMTYEDYRRRSYYSETSDRDRSHSYDSQGHRVWRTFLPPRYEEEGRLSASQTPERKRSIPKTIAIRVDSYEEQVESHILSNPRPSGSNNSASDAPLTHLRTLIREPSQAVNGSNSDASPEPCCKDISRDKLTIEQRRRMDLFEEKRKQKREERRKSDITDLKAKRSLEQSTLDVSEIRRKSDATAERKKIVLSEEARRMLGERRRSEAQERIKPEDRRRLEMLVRRAKAADERKRSSVDSTTVVKIIEERRKSGDDEKKKNVYRTITSPKLERKMKQKMQQRSISLDSDTHPEDDAIASYVDDKARSSIASVHASTQAVIEFFQGFYKRSQREGEQREPQSSRSTTARSSFQHDGVKKPSSKAGIVITSYRPAKRRSSSSQASTAFAIATCAADNPVLQFQQKHPPPEDKTKCLEHIISTAATMRVLNVLRHWISKQGKDFETDKELKKQTKDFLDEIRHHPNLTATEHKAAAQLLMLLEKQGEGDKQPVDLEKLLCPPMIPSRERIETLSALEIAEQLTYIDHQIFMQISPEELMGQAWMKEDKDKRAPHIVMMTKRFNEVSRLVASEILRRPNMASRVSAIEKWATVADITRCLHNFNGVLQICSAFTNASIFRLKRTWEKVSKGSKQTIEKLQKIVSSDGRFRALRDALHKCDPPCIPYLGVYLTDLSFIEEGTPNFIDDNLLNFSKMRMIAHIIREIRHYQQTAYRIGLVTRVSNYLLDTSLMMDDDLLYATSLQLEPRQEVEVWHSRPSDIPKFSLLRS</sequence>
<comment type="caution">
    <text evidence="7">The sequence shown here is derived from an EMBL/GenBank/DDBJ whole genome shotgun (WGS) entry which is preliminary data.</text>
</comment>
<feature type="compositionally biased region" description="Basic and acidic residues" evidence="3">
    <location>
        <begin position="10"/>
        <end position="26"/>
    </location>
</feature>
<dbReference type="Gene3D" id="1.20.900.10">
    <property type="entry name" value="Dbl homology (DH) domain"/>
    <property type="match status" value="1"/>
</dbReference>
<dbReference type="Gene3D" id="1.10.840.10">
    <property type="entry name" value="Ras guanine-nucleotide exchange factors catalytic domain"/>
    <property type="match status" value="1"/>
</dbReference>
<dbReference type="Pfam" id="PF00618">
    <property type="entry name" value="RasGEF_N"/>
    <property type="match status" value="1"/>
</dbReference>
<evidence type="ECO:0000256" key="1">
    <source>
        <dbReference type="ARBA" id="ARBA00022658"/>
    </source>
</evidence>
<feature type="domain" description="PH" evidence="4">
    <location>
        <begin position="59"/>
        <end position="179"/>
    </location>
</feature>
<dbReference type="InterPro" id="IPR001895">
    <property type="entry name" value="RASGEF_cat_dom"/>
</dbReference>
<dbReference type="SUPFAM" id="SSF48065">
    <property type="entry name" value="DBL homology domain (DH-domain)"/>
    <property type="match status" value="1"/>
</dbReference>
<dbReference type="Pfam" id="PF00169">
    <property type="entry name" value="PH"/>
    <property type="match status" value="1"/>
</dbReference>
<name>A0A834HVH5_RHYFE</name>
<dbReference type="Gene3D" id="2.30.29.30">
    <property type="entry name" value="Pleckstrin-homology domain (PH domain)/Phosphotyrosine-binding domain (PTB)"/>
    <property type="match status" value="2"/>
</dbReference>
<dbReference type="GO" id="GO:0005085">
    <property type="term" value="F:guanyl-nucleotide exchange factor activity"/>
    <property type="evidence" value="ECO:0007669"/>
    <property type="project" value="UniProtKB-KW"/>
</dbReference>
<evidence type="ECO:0000259" key="4">
    <source>
        <dbReference type="PROSITE" id="PS50003"/>
    </source>
</evidence>
<feature type="region of interest" description="Disordered" evidence="3">
    <location>
        <begin position="1"/>
        <end position="37"/>
    </location>
</feature>
<feature type="domain" description="DH" evidence="6">
    <location>
        <begin position="308"/>
        <end position="494"/>
    </location>
</feature>
<dbReference type="InterPro" id="IPR011993">
    <property type="entry name" value="PH-like_dom_sf"/>
</dbReference>
<dbReference type="InterPro" id="IPR001849">
    <property type="entry name" value="PH_domain"/>
</dbReference>
<dbReference type="InterPro" id="IPR036964">
    <property type="entry name" value="RASGEF_cat_dom_sf"/>
</dbReference>
<keyword evidence="1 2" id="KW-0344">Guanine-nucleotide releasing factor</keyword>
<gene>
    <name evidence="7" type="ORF">GWI33_017431</name>
</gene>
<dbReference type="PROSITE" id="PS50009">
    <property type="entry name" value="RASGEF_CAT"/>
    <property type="match status" value="1"/>
</dbReference>
<dbReference type="PROSITE" id="PS50096">
    <property type="entry name" value="IQ"/>
    <property type="match status" value="1"/>
</dbReference>
<dbReference type="CDD" id="cd00155">
    <property type="entry name" value="RasGEF"/>
    <property type="match status" value="1"/>
</dbReference>
<dbReference type="PANTHER" id="PTHR23113">
    <property type="entry name" value="GUANINE NUCLEOTIDE EXCHANGE FACTOR"/>
    <property type="match status" value="1"/>
</dbReference>
<feature type="region of interest" description="Disordered" evidence="3">
    <location>
        <begin position="1140"/>
        <end position="1173"/>
    </location>
</feature>
<evidence type="ECO:0000256" key="2">
    <source>
        <dbReference type="PROSITE-ProRule" id="PRU00168"/>
    </source>
</evidence>
<feature type="compositionally biased region" description="Polar residues" evidence="3">
    <location>
        <begin position="888"/>
        <end position="902"/>
    </location>
</feature>
<feature type="domain" description="Ras-GEF" evidence="5">
    <location>
        <begin position="1321"/>
        <end position="1553"/>
    </location>
</feature>
<dbReference type="PROSITE" id="PS50010">
    <property type="entry name" value="DH_2"/>
    <property type="match status" value="1"/>
</dbReference>
<dbReference type="InterPro" id="IPR000651">
    <property type="entry name" value="Ras-like_Gua-exchang_fac_N"/>
</dbReference>
<protein>
    <submittedName>
        <fullName evidence="7">Uncharacterized protein</fullName>
    </submittedName>
</protein>
<dbReference type="SMART" id="SM00233">
    <property type="entry name" value="PH"/>
    <property type="match status" value="2"/>
</dbReference>
<feature type="region of interest" description="Disordered" evidence="3">
    <location>
        <begin position="916"/>
        <end position="936"/>
    </location>
</feature>
<dbReference type="InterPro" id="IPR008937">
    <property type="entry name" value="Ras-like_GEF"/>
</dbReference>
<dbReference type="PANTHER" id="PTHR23113:SF99">
    <property type="entry name" value="RASGEF DOMAIN-CONTAINING PROTEIN"/>
    <property type="match status" value="1"/>
</dbReference>
<dbReference type="GO" id="GO:0007265">
    <property type="term" value="P:Ras protein signal transduction"/>
    <property type="evidence" value="ECO:0007669"/>
    <property type="project" value="TreeGrafter"/>
</dbReference>
<dbReference type="SUPFAM" id="SSF48366">
    <property type="entry name" value="Ras GEF"/>
    <property type="match status" value="1"/>
</dbReference>
<accession>A0A834HVH5</accession>
<evidence type="ECO:0000256" key="3">
    <source>
        <dbReference type="SAM" id="MobiDB-lite"/>
    </source>
</evidence>
<dbReference type="SMART" id="SM00147">
    <property type="entry name" value="RasGEF"/>
    <property type="match status" value="1"/>
</dbReference>
<evidence type="ECO:0000313" key="7">
    <source>
        <dbReference type="EMBL" id="KAF7269537.1"/>
    </source>
</evidence>
<organism evidence="7 8">
    <name type="scientific">Rhynchophorus ferrugineus</name>
    <name type="common">Red palm weevil</name>
    <name type="synonym">Curculio ferrugineus</name>
    <dbReference type="NCBI Taxonomy" id="354439"/>
    <lineage>
        <taxon>Eukaryota</taxon>
        <taxon>Metazoa</taxon>
        <taxon>Ecdysozoa</taxon>
        <taxon>Arthropoda</taxon>
        <taxon>Hexapoda</taxon>
        <taxon>Insecta</taxon>
        <taxon>Pterygota</taxon>
        <taxon>Neoptera</taxon>
        <taxon>Endopterygota</taxon>
        <taxon>Coleoptera</taxon>
        <taxon>Polyphaga</taxon>
        <taxon>Cucujiformia</taxon>
        <taxon>Curculionidae</taxon>
        <taxon>Dryophthorinae</taxon>
        <taxon>Rhynchophorus</taxon>
    </lineage>
</organism>
<dbReference type="CDD" id="cd00160">
    <property type="entry name" value="RhoGEF"/>
    <property type="match status" value="1"/>
</dbReference>
<feature type="region of interest" description="Disordered" evidence="3">
    <location>
        <begin position="885"/>
        <end position="904"/>
    </location>
</feature>
<dbReference type="InterPro" id="IPR023578">
    <property type="entry name" value="Ras_GEF_dom_sf"/>
</dbReference>
<dbReference type="Pfam" id="PF00621">
    <property type="entry name" value="RhoGEF"/>
    <property type="match status" value="1"/>
</dbReference>
<dbReference type="OrthoDB" id="10254377at2759"/>
<dbReference type="Gene3D" id="1.20.870.10">
    <property type="entry name" value="Son of sevenless (SoS) protein Chain: S domain 1"/>
    <property type="match status" value="2"/>
</dbReference>
<evidence type="ECO:0000259" key="6">
    <source>
        <dbReference type="PROSITE" id="PS50010"/>
    </source>
</evidence>
<feature type="compositionally biased region" description="Basic and acidic residues" evidence="3">
    <location>
        <begin position="1140"/>
        <end position="1150"/>
    </location>
</feature>
<dbReference type="InterPro" id="IPR000219">
    <property type="entry name" value="DH_dom"/>
</dbReference>
<proteinExistence type="predicted"/>
<keyword evidence="8" id="KW-1185">Reference proteome</keyword>
<dbReference type="PROSITE" id="PS00720">
    <property type="entry name" value="RASGEF"/>
    <property type="match status" value="1"/>
</dbReference>
<dbReference type="InterPro" id="IPR019804">
    <property type="entry name" value="Ras_G-nucl-exch_fac_CS"/>
</dbReference>
<dbReference type="SUPFAM" id="SSF50729">
    <property type="entry name" value="PH domain-like"/>
    <property type="match status" value="2"/>
</dbReference>
<dbReference type="Pfam" id="PF00617">
    <property type="entry name" value="RasGEF"/>
    <property type="match status" value="1"/>
</dbReference>
<evidence type="ECO:0000259" key="5">
    <source>
        <dbReference type="PROSITE" id="PS50009"/>
    </source>
</evidence>
<dbReference type="InterPro" id="IPR035899">
    <property type="entry name" value="DBL_dom_sf"/>
</dbReference>
<dbReference type="SMART" id="SM00325">
    <property type="entry name" value="RhoGEF"/>
    <property type="match status" value="1"/>
</dbReference>
<feature type="compositionally biased region" description="Polar residues" evidence="3">
    <location>
        <begin position="918"/>
        <end position="927"/>
    </location>
</feature>
<reference evidence="7" key="1">
    <citation type="submission" date="2020-08" db="EMBL/GenBank/DDBJ databases">
        <title>Genome sequencing and assembly of the red palm weevil Rhynchophorus ferrugineus.</title>
        <authorList>
            <person name="Dias G.B."/>
            <person name="Bergman C.M."/>
            <person name="Manee M."/>
        </authorList>
    </citation>
    <scope>NUCLEOTIDE SEQUENCE</scope>
    <source>
        <strain evidence="7">AA-2017</strain>
        <tissue evidence="7">Whole larva</tissue>
    </source>
</reference>